<keyword evidence="14" id="KW-1185">Reference proteome</keyword>
<dbReference type="GO" id="GO:0006772">
    <property type="term" value="P:thiamine metabolic process"/>
    <property type="evidence" value="ECO:0007669"/>
    <property type="project" value="TreeGrafter"/>
</dbReference>
<feature type="domain" description="Non-canonical purine NTP phosphatase/PRRC1" evidence="12">
    <location>
        <begin position="147"/>
        <end position="295"/>
    </location>
</feature>
<evidence type="ECO:0000256" key="9">
    <source>
        <dbReference type="ARBA" id="ARBA00038901"/>
    </source>
</evidence>
<dbReference type="RefSeq" id="WP_260763610.1">
    <property type="nucleotide sequence ID" value="NZ_CP045921.1"/>
</dbReference>
<evidence type="ECO:0000256" key="5">
    <source>
        <dbReference type="ARBA" id="ARBA00022801"/>
    </source>
</evidence>
<evidence type="ECO:0000256" key="11">
    <source>
        <dbReference type="ARBA" id="ARBA00048781"/>
    </source>
</evidence>
<comment type="catalytic activity">
    <reaction evidence="10">
        <text>ITP + H2O = IDP + phosphate + H(+)</text>
        <dbReference type="Rhea" id="RHEA:28330"/>
        <dbReference type="ChEBI" id="CHEBI:15377"/>
        <dbReference type="ChEBI" id="CHEBI:15378"/>
        <dbReference type="ChEBI" id="CHEBI:43474"/>
        <dbReference type="ChEBI" id="CHEBI:58280"/>
        <dbReference type="ChEBI" id="CHEBI:61402"/>
        <dbReference type="EC" id="3.6.1.73"/>
    </reaction>
</comment>
<dbReference type="Proteomes" id="UP001059824">
    <property type="component" value="Chromosome"/>
</dbReference>
<organism evidence="13 14">
    <name type="scientific">Candidatus Mycosynbacter amalyticus</name>
    <dbReference type="NCBI Taxonomy" id="2665156"/>
    <lineage>
        <taxon>Bacteria</taxon>
        <taxon>Candidatus Saccharimonadota</taxon>
        <taxon>Candidatus Saccharimonadota incertae sedis</taxon>
        <taxon>Candidatus Mycosynbacter</taxon>
    </lineage>
</organism>
<evidence type="ECO:0000313" key="13">
    <source>
        <dbReference type="EMBL" id="QHN42335.1"/>
    </source>
</evidence>
<dbReference type="GO" id="GO:0009117">
    <property type="term" value="P:nucleotide metabolic process"/>
    <property type="evidence" value="ECO:0007669"/>
    <property type="project" value="UniProtKB-KW"/>
</dbReference>
<keyword evidence="5" id="KW-0378">Hydrolase</keyword>
<keyword evidence="8" id="KW-0464">Manganese</keyword>
<dbReference type="GO" id="GO:0000166">
    <property type="term" value="F:nucleotide binding"/>
    <property type="evidence" value="ECO:0007669"/>
    <property type="project" value="UniProtKB-KW"/>
</dbReference>
<keyword evidence="7" id="KW-0546">Nucleotide metabolism</keyword>
<dbReference type="EMBL" id="CP045921">
    <property type="protein sequence ID" value="QHN42335.1"/>
    <property type="molecule type" value="Genomic_DNA"/>
</dbReference>
<keyword evidence="3" id="KW-0479">Metal-binding</keyword>
<gene>
    <name evidence="13" type="ORF">GII36_00485</name>
</gene>
<dbReference type="InterPro" id="IPR050299">
    <property type="entry name" value="YjjX_NTPase"/>
</dbReference>
<evidence type="ECO:0000313" key="14">
    <source>
        <dbReference type="Proteomes" id="UP001059824"/>
    </source>
</evidence>
<dbReference type="GO" id="GO:0046872">
    <property type="term" value="F:metal ion binding"/>
    <property type="evidence" value="ECO:0007669"/>
    <property type="project" value="UniProtKB-KW"/>
</dbReference>
<dbReference type="Pfam" id="PF01931">
    <property type="entry name" value="NTPase_I-T"/>
    <property type="match status" value="1"/>
</dbReference>
<dbReference type="KEGG" id="mama:GII36_00485"/>
<comment type="cofactor">
    <cofactor evidence="2">
        <name>Mg(2+)</name>
        <dbReference type="ChEBI" id="CHEBI:18420"/>
    </cofactor>
</comment>
<proteinExistence type="predicted"/>
<evidence type="ECO:0000256" key="10">
    <source>
        <dbReference type="ARBA" id="ARBA00048174"/>
    </source>
</evidence>
<evidence type="ECO:0000256" key="7">
    <source>
        <dbReference type="ARBA" id="ARBA00023080"/>
    </source>
</evidence>
<dbReference type="SUPFAM" id="SSF52972">
    <property type="entry name" value="ITPase-like"/>
    <property type="match status" value="1"/>
</dbReference>
<dbReference type="InterPro" id="IPR029001">
    <property type="entry name" value="ITPase-like_fam"/>
</dbReference>
<evidence type="ECO:0000256" key="3">
    <source>
        <dbReference type="ARBA" id="ARBA00022723"/>
    </source>
</evidence>
<protein>
    <recommendedName>
        <fullName evidence="9">inosine/xanthosine triphosphatase</fullName>
        <ecNumber evidence="9">3.6.1.73</ecNumber>
    </recommendedName>
</protein>
<keyword evidence="6" id="KW-0460">Magnesium</keyword>
<dbReference type="PANTHER" id="PTHR34699:SF2">
    <property type="entry name" value="NON-CANONICAL PURINE NTP PHOSPHATASE_PRRC1 DOMAIN-CONTAINING PROTEIN"/>
    <property type="match status" value="1"/>
</dbReference>
<keyword evidence="4" id="KW-0547">Nucleotide-binding</keyword>
<sequence>MKLTLCGSMSSRELMQATKSDLEQRGYQVDNPDFAEDSLHVALEQDVDKKRGFIDQHFAKIDTSDAILVVNGEKNGVANYIGGNTLMEMTYAYAHGLEVFVLGDVPDVSFRDEIRGLQPILLRGELDALDDYVASLPLLYMSTESLIKHTAVSRAMRRAGMPVRINGKKVDSGVSEQPMTIEETYEGAMNRHSNLKRLGVQASYYATIESGQHPAHVNHSLFGCDVVVIEKEGSNAKIGIDLDLEFPQEMLDKVPSQYPDLGVLVQQEYGAVSKDPFPYFTNGRVTRQKVLEDAAYKVAVQLPELA</sequence>
<reference evidence="13" key="1">
    <citation type="journal article" date="2021" name="Nat. Microbiol.">
        <title>Cocultivation of an ultrasmall environmental parasitic bacterium with lytic ability against bacteria associated with wastewater foams.</title>
        <authorList>
            <person name="Batinovic S."/>
            <person name="Rose J.J.A."/>
            <person name="Ratcliffe J."/>
            <person name="Seviour R.J."/>
            <person name="Petrovski S."/>
        </authorList>
    </citation>
    <scope>NUCLEOTIDE SEQUENCE</scope>
    <source>
        <strain evidence="13">JR1</strain>
    </source>
</reference>
<comment type="cofactor">
    <cofactor evidence="1">
        <name>Mn(2+)</name>
        <dbReference type="ChEBI" id="CHEBI:29035"/>
    </cofactor>
</comment>
<dbReference type="Gene3D" id="3.90.950.10">
    <property type="match status" value="1"/>
</dbReference>
<accession>A0A857MKP6</accession>
<dbReference type="GO" id="GO:0103023">
    <property type="term" value="F:ITPase activity"/>
    <property type="evidence" value="ECO:0007669"/>
    <property type="project" value="UniProtKB-EC"/>
</dbReference>
<evidence type="ECO:0000256" key="6">
    <source>
        <dbReference type="ARBA" id="ARBA00022842"/>
    </source>
</evidence>
<evidence type="ECO:0000256" key="2">
    <source>
        <dbReference type="ARBA" id="ARBA00001946"/>
    </source>
</evidence>
<evidence type="ECO:0000259" key="12">
    <source>
        <dbReference type="Pfam" id="PF01931"/>
    </source>
</evidence>
<evidence type="ECO:0000256" key="1">
    <source>
        <dbReference type="ARBA" id="ARBA00001936"/>
    </source>
</evidence>
<evidence type="ECO:0000256" key="8">
    <source>
        <dbReference type="ARBA" id="ARBA00023211"/>
    </source>
</evidence>
<dbReference type="EC" id="3.6.1.73" evidence="9"/>
<dbReference type="InterPro" id="IPR026533">
    <property type="entry name" value="NTPase/PRRC1"/>
</dbReference>
<dbReference type="AlphaFoldDB" id="A0A857MKP6"/>
<evidence type="ECO:0000256" key="4">
    <source>
        <dbReference type="ARBA" id="ARBA00022741"/>
    </source>
</evidence>
<dbReference type="PANTHER" id="PTHR34699">
    <property type="match status" value="1"/>
</dbReference>
<name>A0A857MKP6_9BACT</name>
<comment type="catalytic activity">
    <reaction evidence="11">
        <text>XTP + H2O = XDP + phosphate + H(+)</text>
        <dbReference type="Rhea" id="RHEA:28406"/>
        <dbReference type="ChEBI" id="CHEBI:15377"/>
        <dbReference type="ChEBI" id="CHEBI:15378"/>
        <dbReference type="ChEBI" id="CHEBI:43474"/>
        <dbReference type="ChEBI" id="CHEBI:59884"/>
        <dbReference type="ChEBI" id="CHEBI:61314"/>
        <dbReference type="EC" id="3.6.1.73"/>
    </reaction>
</comment>